<reference evidence="1 2" key="1">
    <citation type="submission" date="2024-09" db="EMBL/GenBank/DDBJ databases">
        <authorList>
            <person name="Sun Q."/>
            <person name="Mori K."/>
        </authorList>
    </citation>
    <scope>NUCLEOTIDE SEQUENCE [LARGE SCALE GENOMIC DNA]</scope>
    <source>
        <strain evidence="1 2">CCM 4839</strain>
    </source>
</reference>
<sequence length="63" mass="7262">MERLARGIELEIGILPFDNGVSRAFTFLNNRGFDWSICGGVAIDIFLGKQNRIHKDHYFLHNK</sequence>
<dbReference type="RefSeq" id="WP_373567648.1">
    <property type="nucleotide sequence ID" value="NZ_JANHOF010000043.1"/>
</dbReference>
<gene>
    <name evidence="1" type="ORF">ACFFJ8_30510</name>
</gene>
<evidence type="ECO:0000313" key="1">
    <source>
        <dbReference type="EMBL" id="MFC0395690.1"/>
    </source>
</evidence>
<dbReference type="InterPro" id="IPR019646">
    <property type="entry name" value="Aminoglyc_AdlTrfase"/>
</dbReference>
<dbReference type="Proteomes" id="UP001589818">
    <property type="component" value="Unassembled WGS sequence"/>
</dbReference>
<name>A0ABV6JIE6_9BACL</name>
<dbReference type="Pfam" id="PF10706">
    <property type="entry name" value="Aminoglyc_resit"/>
    <property type="match status" value="1"/>
</dbReference>
<organism evidence="1 2">
    <name type="scientific">Paenibacillus mendelii</name>
    <dbReference type="NCBI Taxonomy" id="206163"/>
    <lineage>
        <taxon>Bacteria</taxon>
        <taxon>Bacillati</taxon>
        <taxon>Bacillota</taxon>
        <taxon>Bacilli</taxon>
        <taxon>Bacillales</taxon>
        <taxon>Paenibacillaceae</taxon>
        <taxon>Paenibacillus</taxon>
    </lineage>
</organism>
<dbReference type="Gene3D" id="3.30.460.40">
    <property type="match status" value="1"/>
</dbReference>
<protein>
    <submittedName>
        <fullName evidence="1">Nucleotidyltransferase domain-containing protein</fullName>
    </submittedName>
</protein>
<keyword evidence="2" id="KW-1185">Reference proteome</keyword>
<dbReference type="EMBL" id="JBHLVF010000044">
    <property type="protein sequence ID" value="MFC0395690.1"/>
    <property type="molecule type" value="Genomic_DNA"/>
</dbReference>
<proteinExistence type="predicted"/>
<evidence type="ECO:0000313" key="2">
    <source>
        <dbReference type="Proteomes" id="UP001589818"/>
    </source>
</evidence>
<comment type="caution">
    <text evidence="1">The sequence shown here is derived from an EMBL/GenBank/DDBJ whole genome shotgun (WGS) entry which is preliminary data.</text>
</comment>
<accession>A0ABV6JIE6</accession>